<keyword evidence="12" id="KW-0325">Glycoprotein</keyword>
<evidence type="ECO:0000256" key="7">
    <source>
        <dbReference type="ARBA" id="ARBA00022989"/>
    </source>
</evidence>
<feature type="transmembrane region" description="Helical" evidence="15">
    <location>
        <begin position="144"/>
        <end position="167"/>
    </location>
</feature>
<dbReference type="PANTHER" id="PTHR24242:SF253">
    <property type="entry name" value="OLFACTORY RECEPTOR-RELATED"/>
    <property type="match status" value="1"/>
</dbReference>
<evidence type="ECO:0000313" key="17">
    <source>
        <dbReference type="Proteomes" id="UP000504623"/>
    </source>
</evidence>
<dbReference type="GO" id="GO:0005886">
    <property type="term" value="C:plasma membrane"/>
    <property type="evidence" value="ECO:0007669"/>
    <property type="project" value="UniProtKB-SubCell"/>
</dbReference>
<keyword evidence="6 15" id="KW-0552">Olfaction</keyword>
<keyword evidence="8 14" id="KW-0297">G-protein coupled receptor</keyword>
<dbReference type="Pfam" id="PF13853">
    <property type="entry name" value="7tm_4"/>
    <property type="match status" value="1"/>
</dbReference>
<feature type="transmembrane region" description="Helical" evidence="15">
    <location>
        <begin position="213"/>
        <end position="231"/>
    </location>
</feature>
<dbReference type="PROSITE" id="PS50262">
    <property type="entry name" value="G_PROTEIN_RECEP_F1_2"/>
    <property type="match status" value="1"/>
</dbReference>
<gene>
    <name evidence="18" type="primary">LOC102819006</name>
</gene>
<evidence type="ECO:0000256" key="4">
    <source>
        <dbReference type="ARBA" id="ARBA00022606"/>
    </source>
</evidence>
<dbReference type="FunFam" id="1.20.1070.10:FF:000010">
    <property type="entry name" value="Olfactory receptor"/>
    <property type="match status" value="1"/>
</dbReference>
<evidence type="ECO:0000256" key="10">
    <source>
        <dbReference type="ARBA" id="ARBA00023157"/>
    </source>
</evidence>
<dbReference type="AlphaFoldDB" id="A0A9B0U8A2"/>
<evidence type="ECO:0000256" key="8">
    <source>
        <dbReference type="ARBA" id="ARBA00023040"/>
    </source>
</evidence>
<dbReference type="InterPro" id="IPR000725">
    <property type="entry name" value="Olfact_rcpt"/>
</dbReference>
<protein>
    <recommendedName>
        <fullName evidence="15">Olfactory receptor</fullName>
    </recommendedName>
</protein>
<evidence type="ECO:0000259" key="16">
    <source>
        <dbReference type="PROSITE" id="PS50262"/>
    </source>
</evidence>
<dbReference type="OrthoDB" id="5967130at2759"/>
<dbReference type="PRINTS" id="PR00245">
    <property type="entry name" value="OLFACTORYR"/>
</dbReference>
<dbReference type="FunFam" id="1.10.1220.70:FF:000001">
    <property type="entry name" value="Olfactory receptor"/>
    <property type="match status" value="1"/>
</dbReference>
<feature type="transmembrane region" description="Helical" evidence="15">
    <location>
        <begin position="29"/>
        <end position="51"/>
    </location>
</feature>
<keyword evidence="11 14" id="KW-0675">Receptor</keyword>
<evidence type="ECO:0000256" key="9">
    <source>
        <dbReference type="ARBA" id="ARBA00023136"/>
    </source>
</evidence>
<evidence type="ECO:0000256" key="6">
    <source>
        <dbReference type="ARBA" id="ARBA00022725"/>
    </source>
</evidence>
<organism evidence="17 18">
    <name type="scientific">Chrysochloris asiatica</name>
    <name type="common">Cape golden mole</name>
    <dbReference type="NCBI Taxonomy" id="185453"/>
    <lineage>
        <taxon>Eukaryota</taxon>
        <taxon>Metazoa</taxon>
        <taxon>Chordata</taxon>
        <taxon>Craniata</taxon>
        <taxon>Vertebrata</taxon>
        <taxon>Euteleostomi</taxon>
        <taxon>Mammalia</taxon>
        <taxon>Eutheria</taxon>
        <taxon>Afrotheria</taxon>
        <taxon>Chrysochloridae</taxon>
        <taxon>Chrysochlorinae</taxon>
        <taxon>Chrysochloris</taxon>
    </lineage>
</organism>
<dbReference type="InterPro" id="IPR000276">
    <property type="entry name" value="GPCR_Rhodpsn"/>
</dbReference>
<evidence type="ECO:0000256" key="13">
    <source>
        <dbReference type="ARBA" id="ARBA00023224"/>
    </source>
</evidence>
<evidence type="ECO:0000256" key="11">
    <source>
        <dbReference type="ARBA" id="ARBA00023170"/>
    </source>
</evidence>
<keyword evidence="9 15" id="KW-0472">Membrane</keyword>
<dbReference type="SUPFAM" id="SSF81321">
    <property type="entry name" value="Family A G protein-coupled receptor-like"/>
    <property type="match status" value="1"/>
</dbReference>
<feature type="transmembrane region" description="Helical" evidence="15">
    <location>
        <begin position="275"/>
        <end position="294"/>
    </location>
</feature>
<evidence type="ECO:0000256" key="12">
    <source>
        <dbReference type="ARBA" id="ARBA00023180"/>
    </source>
</evidence>
<evidence type="ECO:0000256" key="14">
    <source>
        <dbReference type="RuleBase" id="RU000688"/>
    </source>
</evidence>
<keyword evidence="3 15" id="KW-1003">Cell membrane</keyword>
<name>A0A9B0U8A2_CHRAS</name>
<reference evidence="18" key="1">
    <citation type="submission" date="2025-08" db="UniProtKB">
        <authorList>
            <consortium name="RefSeq"/>
        </authorList>
    </citation>
    <scope>IDENTIFICATION</scope>
    <source>
        <tissue evidence="18">Spleen</tissue>
    </source>
</reference>
<feature type="transmembrane region" description="Helical" evidence="15">
    <location>
        <begin position="243"/>
        <end position="263"/>
    </location>
</feature>
<sequence>MEDSQRGNTSTITYVILLGFGDFREVGTVLFSLFLSLYVVTLCGNLLLILAVQTSPRLHTPMYFFLCHLSCVDVGYTSSIAPQLLKEVLSGGVTISFTACVVQLYAVGALLTVECFLLAIMSYDRFLAICWPLRYSVLMDTRTCVKLALGSWVGGFLFVGAVLILLAKLTFCGPHIIDDFFCDFFPLVKLSCTDTTIVEKVAFASSFLSLSPFLWTLLSYGCIIFCILRISSSTGRYRAFSTCSSHLIVVSVFYGTMIVVYMTPASGKTLNLNKIFSLLYTVLTPLLNPLVYSLRNKDVQIALKKGTKLPCSIKKSRL</sequence>
<feature type="domain" description="G-protein coupled receptors family 1 profile" evidence="16">
    <location>
        <begin position="44"/>
        <end position="292"/>
    </location>
</feature>
<feature type="transmembrane region" description="Helical" evidence="15">
    <location>
        <begin position="63"/>
        <end position="82"/>
    </location>
</feature>
<dbReference type="RefSeq" id="XP_006877601.1">
    <property type="nucleotide sequence ID" value="XM_006877539.1"/>
</dbReference>
<evidence type="ECO:0000256" key="2">
    <source>
        <dbReference type="ARBA" id="ARBA00010663"/>
    </source>
</evidence>
<accession>A0A9B0U8A2</accession>
<keyword evidence="7 15" id="KW-1133">Transmembrane helix</keyword>
<proteinExistence type="inferred from homology"/>
<dbReference type="CDD" id="cd15911">
    <property type="entry name" value="7tmA_OR11A-like"/>
    <property type="match status" value="1"/>
</dbReference>
<dbReference type="Proteomes" id="UP000504623">
    <property type="component" value="Unplaced"/>
</dbReference>
<evidence type="ECO:0000256" key="15">
    <source>
        <dbReference type="RuleBase" id="RU363047"/>
    </source>
</evidence>
<feature type="transmembrane region" description="Helical" evidence="15">
    <location>
        <begin position="102"/>
        <end position="123"/>
    </location>
</feature>
<dbReference type="PROSITE" id="PS00237">
    <property type="entry name" value="G_PROTEIN_RECEP_F1_1"/>
    <property type="match status" value="1"/>
</dbReference>
<dbReference type="Gene3D" id="1.20.1070.10">
    <property type="entry name" value="Rhodopsin 7-helix transmembrane proteins"/>
    <property type="match status" value="1"/>
</dbReference>
<dbReference type="PRINTS" id="PR00237">
    <property type="entry name" value="GPCRRHODOPSN"/>
</dbReference>
<dbReference type="InterPro" id="IPR050939">
    <property type="entry name" value="Olfactory_GPCR1"/>
</dbReference>
<evidence type="ECO:0000256" key="5">
    <source>
        <dbReference type="ARBA" id="ARBA00022692"/>
    </source>
</evidence>
<keyword evidence="4 15" id="KW-0716">Sensory transduction</keyword>
<dbReference type="PANTHER" id="PTHR24242">
    <property type="entry name" value="G-PROTEIN COUPLED RECEPTOR"/>
    <property type="match status" value="1"/>
</dbReference>
<comment type="similarity">
    <text evidence="2 14">Belongs to the G-protein coupled receptor 1 family.</text>
</comment>
<keyword evidence="13 14" id="KW-0807">Transducer</keyword>
<comment type="subcellular location">
    <subcellularLocation>
        <location evidence="1 15">Cell membrane</location>
        <topology evidence="1 15">Multi-pass membrane protein</topology>
    </subcellularLocation>
</comment>
<dbReference type="GO" id="GO:0004930">
    <property type="term" value="F:G protein-coupled receptor activity"/>
    <property type="evidence" value="ECO:0007669"/>
    <property type="project" value="UniProtKB-KW"/>
</dbReference>
<evidence type="ECO:0000256" key="1">
    <source>
        <dbReference type="ARBA" id="ARBA00004651"/>
    </source>
</evidence>
<keyword evidence="10" id="KW-1015">Disulfide bond</keyword>
<dbReference type="GeneID" id="102819006"/>
<keyword evidence="5 14" id="KW-0812">Transmembrane</keyword>
<keyword evidence="17" id="KW-1185">Reference proteome</keyword>
<evidence type="ECO:0000313" key="18">
    <source>
        <dbReference type="RefSeq" id="XP_006877601.1"/>
    </source>
</evidence>
<dbReference type="GO" id="GO:0004984">
    <property type="term" value="F:olfactory receptor activity"/>
    <property type="evidence" value="ECO:0007669"/>
    <property type="project" value="InterPro"/>
</dbReference>
<dbReference type="InterPro" id="IPR017452">
    <property type="entry name" value="GPCR_Rhodpsn_7TM"/>
</dbReference>
<evidence type="ECO:0000256" key="3">
    <source>
        <dbReference type="ARBA" id="ARBA00022475"/>
    </source>
</evidence>